<keyword evidence="2" id="KW-1185">Reference proteome</keyword>
<dbReference type="RefSeq" id="WP_158950441.1">
    <property type="nucleotide sequence ID" value="NZ_CP046913.1"/>
</dbReference>
<dbReference type="InterPro" id="IPR011990">
    <property type="entry name" value="TPR-like_helical_dom_sf"/>
</dbReference>
<dbReference type="SUPFAM" id="SSF48452">
    <property type="entry name" value="TPR-like"/>
    <property type="match status" value="1"/>
</dbReference>
<dbReference type="SUPFAM" id="SSF53756">
    <property type="entry name" value="UDP-Glycosyltransferase/glycogen phosphorylase"/>
    <property type="match status" value="1"/>
</dbReference>
<protein>
    <submittedName>
        <fullName evidence="1">Uncharacterized protein</fullName>
    </submittedName>
</protein>
<organism evidence="1 2">
    <name type="scientific">Paraburkholderia acidisoli</name>
    <dbReference type="NCBI Taxonomy" id="2571748"/>
    <lineage>
        <taxon>Bacteria</taxon>
        <taxon>Pseudomonadati</taxon>
        <taxon>Pseudomonadota</taxon>
        <taxon>Betaproteobacteria</taxon>
        <taxon>Burkholderiales</taxon>
        <taxon>Burkholderiaceae</taxon>
        <taxon>Paraburkholderia</taxon>
    </lineage>
</organism>
<accession>A0A7Z2JG05</accession>
<dbReference type="AlphaFoldDB" id="A0A7Z2JG05"/>
<name>A0A7Z2JG05_9BURK</name>
<dbReference type="Gene3D" id="3.40.50.2000">
    <property type="entry name" value="Glycogen Phosphorylase B"/>
    <property type="match status" value="1"/>
</dbReference>
<evidence type="ECO:0000313" key="2">
    <source>
        <dbReference type="Proteomes" id="UP000433577"/>
    </source>
</evidence>
<dbReference type="EMBL" id="CP046913">
    <property type="protein sequence ID" value="QGZ61685.1"/>
    <property type="molecule type" value="Genomic_DNA"/>
</dbReference>
<proteinExistence type="predicted"/>
<dbReference type="KEGG" id="pacs:FAZ98_08015"/>
<sequence>MPASSEQRLLAALQAHAHAPENVDRLVEICNALIHVRRNEQMLPWADKGLALEPTHCGLLYARAHALRLLGRHAEAAASWRAHRSLAWPPLYCETRLGRDLYLSGEIASAIELLSEAVRTAGDSEERDAQKARKWLAEALLATGDPAGFTHWLARNRGDSGSYRYAEAPMWNGQRDLRGERVLVTHQMGYGDQFLLYASLRHWLDAGATVMFTCDPPIHGLLQASWPDCTVVPTERPLAVATTLPPEALAAARAFAPTLQATLLHLPLLTQHDSTPPTPFFPAYLRAPEDARARAATWAQALRARRPGKRLAGLFWDCAQHRVASNGSKERCWAGLRSVPLAQIERLTLDPALAREVEFVSLHHPAAEMQSGTPRGAISHYGPGIATFADTAACLEQLDAVISVDAALANLGAMSGKPTAVLANPTGEWRWGHAATSGARSPWMTGVTVLRQTEMGDWRDVISQATGWLLAPGPGA</sequence>
<gene>
    <name evidence="1" type="ORF">FAZ98_08015</name>
</gene>
<reference evidence="1 2" key="1">
    <citation type="submission" date="2019-12" db="EMBL/GenBank/DDBJ databases">
        <title>Paraburkholderia acidiphila 7Q-K02 sp. nov and Paraburkholderia acidisoli DHF22 sp. nov., two strains isolated from forest soil.</title>
        <authorList>
            <person name="Gao Z."/>
            <person name="Qiu L."/>
        </authorList>
    </citation>
    <scope>NUCLEOTIDE SEQUENCE [LARGE SCALE GENOMIC DNA]</scope>
    <source>
        <strain evidence="1 2">DHF22</strain>
    </source>
</reference>
<dbReference type="Gene3D" id="1.25.40.10">
    <property type="entry name" value="Tetratricopeptide repeat domain"/>
    <property type="match status" value="1"/>
</dbReference>
<evidence type="ECO:0000313" key="1">
    <source>
        <dbReference type="EMBL" id="QGZ61685.1"/>
    </source>
</evidence>
<dbReference type="Proteomes" id="UP000433577">
    <property type="component" value="Chromosome 1"/>
</dbReference>
<dbReference type="OrthoDB" id="8985277at2"/>